<dbReference type="Pfam" id="PF13439">
    <property type="entry name" value="Glyco_transf_4"/>
    <property type="match status" value="1"/>
</dbReference>
<protein>
    <submittedName>
        <fullName evidence="3">Glycosyltransferase</fullName>
        <ecNumber evidence="3">2.4.-.-</ecNumber>
    </submittedName>
</protein>
<dbReference type="SUPFAM" id="SSF53756">
    <property type="entry name" value="UDP-Glycosyltransferase/glycogen phosphorylase"/>
    <property type="match status" value="1"/>
</dbReference>
<accession>A0ABW4Y8G1</accession>
<keyword evidence="4" id="KW-1185">Reference proteome</keyword>
<organism evidence="3 4">
    <name type="scientific">Thiorhodococcus fuscus</name>
    <dbReference type="NCBI Taxonomy" id="527200"/>
    <lineage>
        <taxon>Bacteria</taxon>
        <taxon>Pseudomonadati</taxon>
        <taxon>Pseudomonadota</taxon>
        <taxon>Gammaproteobacteria</taxon>
        <taxon>Chromatiales</taxon>
        <taxon>Chromatiaceae</taxon>
        <taxon>Thiorhodococcus</taxon>
    </lineage>
</organism>
<evidence type="ECO:0000313" key="4">
    <source>
        <dbReference type="Proteomes" id="UP001597337"/>
    </source>
</evidence>
<gene>
    <name evidence="3" type="ORF">ACFSJC_11505</name>
</gene>
<keyword evidence="3" id="KW-0328">Glycosyltransferase</keyword>
<dbReference type="EC" id="2.4.-.-" evidence="3"/>
<dbReference type="PANTHER" id="PTHR12526">
    <property type="entry name" value="GLYCOSYLTRANSFERASE"/>
    <property type="match status" value="1"/>
</dbReference>
<dbReference type="InterPro" id="IPR028098">
    <property type="entry name" value="Glyco_trans_4-like_N"/>
</dbReference>
<dbReference type="Gene3D" id="3.40.50.2000">
    <property type="entry name" value="Glycogen Phosphorylase B"/>
    <property type="match status" value="2"/>
</dbReference>
<name>A0ABW4Y8G1_9GAMM</name>
<sequence>MRLLILHLASVFGGAERTTSNLLRYLDRDRVTHVTLASTAALRPFLPDRFDDFIDTAPHLPRGWFTDSRDLLRDARVAGALIREAEPDLVLGMMHYSAALAVFGTRLSRVPARTIGSFRGPVFEHMRHYERGLRRRTFLRLAVGATARLADRMIVPSRGTADELRRHFLGARERTVVIPNGIDNEEVALLAEEPTFGLEHLDPALPLLCVAARLSPEKDIGLLLEAFRRVQDVCPSALAIVGDGPECIALERLIDRWGLGERVAFVGHRENVYPYLRRADLYVHTCKFEGFGYTMLEAMSCGTPVVATDCPYGPREVIGDDRFGLLVRPEDPLALADGIQALLLDPARRQGLRDRGLERAQELSTARMAERYGAVFADLMPPSIQDR</sequence>
<evidence type="ECO:0000313" key="3">
    <source>
        <dbReference type="EMBL" id="MFD2112467.1"/>
    </source>
</evidence>
<evidence type="ECO:0000259" key="1">
    <source>
        <dbReference type="Pfam" id="PF00534"/>
    </source>
</evidence>
<dbReference type="GO" id="GO:0016757">
    <property type="term" value="F:glycosyltransferase activity"/>
    <property type="evidence" value="ECO:0007669"/>
    <property type="project" value="UniProtKB-KW"/>
</dbReference>
<evidence type="ECO:0000259" key="2">
    <source>
        <dbReference type="Pfam" id="PF13439"/>
    </source>
</evidence>
<keyword evidence="3" id="KW-0808">Transferase</keyword>
<feature type="domain" description="Glycosyltransferase subfamily 4-like N-terminal" evidence="2">
    <location>
        <begin position="12"/>
        <end position="185"/>
    </location>
</feature>
<dbReference type="Pfam" id="PF00534">
    <property type="entry name" value="Glycos_transf_1"/>
    <property type="match status" value="1"/>
</dbReference>
<comment type="caution">
    <text evidence="3">The sequence shown here is derived from an EMBL/GenBank/DDBJ whole genome shotgun (WGS) entry which is preliminary data.</text>
</comment>
<feature type="domain" description="Glycosyl transferase family 1" evidence="1">
    <location>
        <begin position="206"/>
        <end position="356"/>
    </location>
</feature>
<dbReference type="CDD" id="cd03811">
    <property type="entry name" value="GT4_GT28_WabH-like"/>
    <property type="match status" value="1"/>
</dbReference>
<dbReference type="RefSeq" id="WP_386026779.1">
    <property type="nucleotide sequence ID" value="NZ_JBHUHX010000027.1"/>
</dbReference>
<dbReference type="EMBL" id="JBHUHX010000027">
    <property type="protein sequence ID" value="MFD2112467.1"/>
    <property type="molecule type" value="Genomic_DNA"/>
</dbReference>
<proteinExistence type="predicted"/>
<dbReference type="Proteomes" id="UP001597337">
    <property type="component" value="Unassembled WGS sequence"/>
</dbReference>
<reference evidence="4" key="1">
    <citation type="journal article" date="2019" name="Int. J. Syst. Evol. Microbiol.">
        <title>The Global Catalogue of Microorganisms (GCM) 10K type strain sequencing project: providing services to taxonomists for standard genome sequencing and annotation.</title>
        <authorList>
            <consortium name="The Broad Institute Genomics Platform"/>
            <consortium name="The Broad Institute Genome Sequencing Center for Infectious Disease"/>
            <person name="Wu L."/>
            <person name="Ma J."/>
        </authorList>
    </citation>
    <scope>NUCLEOTIDE SEQUENCE [LARGE SCALE GENOMIC DNA]</scope>
    <source>
        <strain evidence="4">KACC 12597</strain>
    </source>
</reference>
<dbReference type="InterPro" id="IPR001296">
    <property type="entry name" value="Glyco_trans_1"/>
</dbReference>